<gene>
    <name evidence="1" type="ORF">Cgig2_030495</name>
</gene>
<proteinExistence type="predicted"/>
<dbReference type="Proteomes" id="UP001153076">
    <property type="component" value="Unassembled WGS sequence"/>
</dbReference>
<evidence type="ECO:0000313" key="2">
    <source>
        <dbReference type="Proteomes" id="UP001153076"/>
    </source>
</evidence>
<comment type="caution">
    <text evidence="1">The sequence shown here is derived from an EMBL/GenBank/DDBJ whole genome shotgun (WGS) entry which is preliminary data.</text>
</comment>
<keyword evidence="2" id="KW-1185">Reference proteome</keyword>
<evidence type="ECO:0000313" key="1">
    <source>
        <dbReference type="EMBL" id="KAJ8425336.1"/>
    </source>
</evidence>
<sequence length="180" mass="19955">MPLRLDLLVFCNQSAMALEARFPRLWRERMNSGPFCRAAILLVWGLVTFETGTEYLGATWCEQSGSKKGHGQGLEVDPQGSDQLLCLSSPCPLIGAGGVAPILWAMFEVLATGLGVANSWQSAQRPCHRTASSFWGLEMFEAILSMQVPCGVIRVVPRFYPLLYLPPSIKVEWNLPWKIT</sequence>
<accession>A0A9Q1GR14</accession>
<reference evidence="1" key="1">
    <citation type="submission" date="2022-04" db="EMBL/GenBank/DDBJ databases">
        <title>Carnegiea gigantea Genome sequencing and assembly v2.</title>
        <authorList>
            <person name="Copetti D."/>
            <person name="Sanderson M.J."/>
            <person name="Burquez A."/>
            <person name="Wojciechowski M.F."/>
        </authorList>
    </citation>
    <scope>NUCLEOTIDE SEQUENCE</scope>
    <source>
        <strain evidence="1">SGP5-SGP5p</strain>
        <tissue evidence="1">Aerial part</tissue>
    </source>
</reference>
<dbReference type="AlphaFoldDB" id="A0A9Q1GR14"/>
<dbReference type="EMBL" id="JAKOGI010001495">
    <property type="protein sequence ID" value="KAJ8425336.1"/>
    <property type="molecule type" value="Genomic_DNA"/>
</dbReference>
<organism evidence="1 2">
    <name type="scientific">Carnegiea gigantea</name>
    <dbReference type="NCBI Taxonomy" id="171969"/>
    <lineage>
        <taxon>Eukaryota</taxon>
        <taxon>Viridiplantae</taxon>
        <taxon>Streptophyta</taxon>
        <taxon>Embryophyta</taxon>
        <taxon>Tracheophyta</taxon>
        <taxon>Spermatophyta</taxon>
        <taxon>Magnoliopsida</taxon>
        <taxon>eudicotyledons</taxon>
        <taxon>Gunneridae</taxon>
        <taxon>Pentapetalae</taxon>
        <taxon>Caryophyllales</taxon>
        <taxon>Cactineae</taxon>
        <taxon>Cactaceae</taxon>
        <taxon>Cactoideae</taxon>
        <taxon>Echinocereeae</taxon>
        <taxon>Carnegiea</taxon>
    </lineage>
</organism>
<protein>
    <submittedName>
        <fullName evidence="1">Uncharacterized protein</fullName>
    </submittedName>
</protein>
<name>A0A9Q1GR14_9CARY</name>